<feature type="region of interest" description="Disordered" evidence="12">
    <location>
        <begin position="1"/>
        <end position="22"/>
    </location>
</feature>
<dbReference type="InterPro" id="IPR003954">
    <property type="entry name" value="RRM_euk-type"/>
</dbReference>
<evidence type="ECO:0000256" key="2">
    <source>
        <dbReference type="ARBA" id="ARBA00004496"/>
    </source>
</evidence>
<dbReference type="InterPro" id="IPR012677">
    <property type="entry name" value="Nucleotide-bd_a/b_plait_sf"/>
</dbReference>
<dbReference type="AlphaFoldDB" id="A0A4Y7I9G6"/>
<protein>
    <recommendedName>
        <fullName evidence="11">Polyadenylate-binding protein</fullName>
        <shortName evidence="11">PABP</shortName>
    </recommendedName>
</protein>
<keyword evidence="16" id="KW-1185">Reference proteome</keyword>
<dbReference type="FunFam" id="3.30.70.330:FF:000648">
    <property type="entry name" value="Polyadenylate-binding protein"/>
    <property type="match status" value="1"/>
</dbReference>
<comment type="function">
    <text evidence="11">Binds the poly(A) tail of mRNA.</text>
</comment>
<dbReference type="InterPro" id="IPR045305">
    <property type="entry name" value="RRM2_I_PABPs"/>
</dbReference>
<dbReference type="SUPFAM" id="SSF54928">
    <property type="entry name" value="RNA-binding domain, RBD"/>
    <property type="match status" value="2"/>
</dbReference>
<keyword evidence="7" id="KW-0810">Translation regulation</keyword>
<dbReference type="InterPro" id="IPR000504">
    <property type="entry name" value="RRM_dom"/>
</dbReference>
<dbReference type="FunFam" id="3.30.70.330:FF:000239">
    <property type="entry name" value="Polyadenylate-binding protein"/>
    <property type="match status" value="1"/>
</dbReference>
<feature type="domain" description="PABC" evidence="14">
    <location>
        <begin position="558"/>
        <end position="635"/>
    </location>
</feature>
<dbReference type="InterPro" id="IPR006515">
    <property type="entry name" value="PABP_1234"/>
</dbReference>
<dbReference type="PANTHER" id="PTHR24012">
    <property type="entry name" value="RNA BINDING PROTEIN"/>
    <property type="match status" value="1"/>
</dbReference>
<dbReference type="Gramene" id="RZC44045">
    <property type="protein sequence ID" value="RZC44045"/>
    <property type="gene ID" value="C5167_036995"/>
</dbReference>
<dbReference type="GO" id="GO:0005737">
    <property type="term" value="C:cytoplasm"/>
    <property type="evidence" value="ECO:0007669"/>
    <property type="project" value="UniProtKB-SubCell"/>
</dbReference>
<evidence type="ECO:0000256" key="4">
    <source>
        <dbReference type="ARBA" id="ARBA00022490"/>
    </source>
</evidence>
<dbReference type="CDD" id="cd12381">
    <property type="entry name" value="RRM4_I_PABPs"/>
    <property type="match status" value="1"/>
</dbReference>
<keyword evidence="8 10" id="KW-0694">RNA-binding</keyword>
<evidence type="ECO:0000313" key="15">
    <source>
        <dbReference type="EMBL" id="RZC44045.1"/>
    </source>
</evidence>
<dbReference type="PROSITE" id="PS51309">
    <property type="entry name" value="PABC"/>
    <property type="match status" value="1"/>
</dbReference>
<dbReference type="NCBIfam" id="TIGR01628">
    <property type="entry name" value="PABP-1234"/>
    <property type="match status" value="1"/>
</dbReference>
<dbReference type="Pfam" id="PF00658">
    <property type="entry name" value="MLLE"/>
    <property type="match status" value="1"/>
</dbReference>
<dbReference type="CDD" id="cd12379">
    <property type="entry name" value="RRM2_I_PABPs"/>
    <property type="match status" value="1"/>
</dbReference>
<keyword evidence="4 11" id="KW-0963">Cytoplasm</keyword>
<dbReference type="FunFam" id="3.30.70.330:FF:000217">
    <property type="entry name" value="Polyadenylate-binding protein"/>
    <property type="match status" value="1"/>
</dbReference>
<dbReference type="SMART" id="SM00361">
    <property type="entry name" value="RRM_1"/>
    <property type="match status" value="3"/>
</dbReference>
<dbReference type="EMBL" id="CM010715">
    <property type="protein sequence ID" value="RZC44045.1"/>
    <property type="molecule type" value="Genomic_DNA"/>
</dbReference>
<gene>
    <name evidence="15" type="ORF">C5167_036995</name>
</gene>
<feature type="domain" description="RRM" evidence="13">
    <location>
        <begin position="213"/>
        <end position="291"/>
    </location>
</feature>
<dbReference type="Pfam" id="PF00076">
    <property type="entry name" value="RRM_1"/>
    <property type="match status" value="4"/>
</dbReference>
<feature type="domain" description="RRM" evidence="13">
    <location>
        <begin position="121"/>
        <end position="199"/>
    </location>
</feature>
<evidence type="ECO:0000259" key="14">
    <source>
        <dbReference type="PROSITE" id="PS51309"/>
    </source>
</evidence>
<evidence type="ECO:0000313" key="16">
    <source>
        <dbReference type="Proteomes" id="UP000316621"/>
    </source>
</evidence>
<feature type="domain" description="RRM" evidence="13">
    <location>
        <begin position="317"/>
        <end position="394"/>
    </location>
</feature>
<comment type="similarity">
    <text evidence="3 11">Belongs to the polyadenylate-binding protein type-1 family.</text>
</comment>
<keyword evidence="5" id="KW-0945">Host-virus interaction</keyword>
<dbReference type="InterPro" id="IPR002004">
    <property type="entry name" value="PABP_HYD_C"/>
</dbReference>
<dbReference type="InterPro" id="IPR036053">
    <property type="entry name" value="PABP-dom"/>
</dbReference>
<dbReference type="GO" id="GO:0003723">
    <property type="term" value="F:RNA binding"/>
    <property type="evidence" value="ECO:0007669"/>
    <property type="project" value="UniProtKB-UniRule"/>
</dbReference>
<dbReference type="GO" id="GO:0006417">
    <property type="term" value="P:regulation of translation"/>
    <property type="evidence" value="ECO:0007669"/>
    <property type="project" value="UniProtKB-KW"/>
</dbReference>
<dbReference type="Gene3D" id="1.10.1900.10">
    <property type="entry name" value="c-terminal domain of poly(a) binding protein"/>
    <property type="match status" value="1"/>
</dbReference>
<feature type="domain" description="RRM" evidence="13">
    <location>
        <begin position="33"/>
        <end position="111"/>
    </location>
</feature>
<dbReference type="GO" id="GO:0005634">
    <property type="term" value="C:nucleus"/>
    <property type="evidence" value="ECO:0007669"/>
    <property type="project" value="UniProtKB-SubCell"/>
</dbReference>
<dbReference type="InterPro" id="IPR035979">
    <property type="entry name" value="RBD_domain_sf"/>
</dbReference>
<keyword evidence="9" id="KW-0539">Nucleus</keyword>
<dbReference type="OMA" id="DDCGRSK"/>
<evidence type="ECO:0000259" key="13">
    <source>
        <dbReference type="PROSITE" id="PS50102"/>
    </source>
</evidence>
<evidence type="ECO:0000256" key="8">
    <source>
        <dbReference type="ARBA" id="ARBA00022884"/>
    </source>
</evidence>
<dbReference type="SMART" id="SM00517">
    <property type="entry name" value="PolyA"/>
    <property type="match status" value="1"/>
</dbReference>
<dbReference type="SMART" id="SM00360">
    <property type="entry name" value="RRM"/>
    <property type="match status" value="4"/>
</dbReference>
<evidence type="ECO:0000256" key="11">
    <source>
        <dbReference type="RuleBase" id="RU362004"/>
    </source>
</evidence>
<evidence type="ECO:0000256" key="10">
    <source>
        <dbReference type="PROSITE-ProRule" id="PRU00176"/>
    </source>
</evidence>
<keyword evidence="6" id="KW-0677">Repeat</keyword>
<evidence type="ECO:0000256" key="6">
    <source>
        <dbReference type="ARBA" id="ARBA00022737"/>
    </source>
</evidence>
<organism evidence="15 16">
    <name type="scientific">Papaver somniferum</name>
    <name type="common">Opium poppy</name>
    <dbReference type="NCBI Taxonomy" id="3469"/>
    <lineage>
        <taxon>Eukaryota</taxon>
        <taxon>Viridiplantae</taxon>
        <taxon>Streptophyta</taxon>
        <taxon>Embryophyta</taxon>
        <taxon>Tracheophyta</taxon>
        <taxon>Spermatophyta</taxon>
        <taxon>Magnoliopsida</taxon>
        <taxon>Ranunculales</taxon>
        <taxon>Papaveraceae</taxon>
        <taxon>Papaveroideae</taxon>
        <taxon>Papaver</taxon>
    </lineage>
</organism>
<evidence type="ECO:0000256" key="7">
    <source>
        <dbReference type="ARBA" id="ARBA00022845"/>
    </source>
</evidence>
<evidence type="ECO:0000256" key="1">
    <source>
        <dbReference type="ARBA" id="ARBA00004123"/>
    </source>
</evidence>
<dbReference type="PROSITE" id="PS50102">
    <property type="entry name" value="RRM"/>
    <property type="match status" value="4"/>
</dbReference>
<evidence type="ECO:0000256" key="5">
    <source>
        <dbReference type="ARBA" id="ARBA00022581"/>
    </source>
</evidence>
<dbReference type="FunFam" id="3.30.70.330:FF:000003">
    <property type="entry name" value="Polyadenylate-binding protein"/>
    <property type="match status" value="1"/>
</dbReference>
<dbReference type="STRING" id="3469.A0A4Y7I9G6"/>
<evidence type="ECO:0000256" key="9">
    <source>
        <dbReference type="ARBA" id="ARBA00023242"/>
    </source>
</evidence>
<sequence length="650" mass="71157">MANTSTGGTVTTAPPPLQEGQQSAVVGGGFTNSSLYVGDLDQSVSEGQLYDIFNQVVPVVSVRVCRDQMRRISLGYAYINFNNHQDANSALTALNFTPINGKPIRIMFSHRDPSIRKSGQANIFIKNLDSSIDNKALFETFAAFGTVLSCKVAVDNNTGQSKGYGFVQFERDESAQDAINSLNGMLLNDKQVYVGLFVRRQERDLATGSPKFTNVYVKNLSESTTDDDLSEAFGTYGQVTSAVIMRDASGNSRGFGFVNFQNPDDAAAAVEKLNGSTFNDDKVWYVGRAQRKSEREAELKAKFEQERNVAAEKLQGSNLYLKNLDDTINDENLKELFSEFGTITSCKVMLDPLGQSRGSGFVAFSTSEEATKALNEMNGKIIGRKPLYVAVAQRKDDRKARLQAQFSQARPPVAMAPLPPGIAAYHLGGPRPPHPQQMYFSQGGPGLVPQPAAYGFQPQLLPGMRPGVAPNFMMPYPLQRQGQPSPRMGARRAGNPQQQMQQHQLMQRNANSLGYRYISNGRNEPSMVPQGFMGQMMSFQSDVAGMPMSPVDAQRPGSVQTLASALASADPEHQHVMLGEHLYPLVERIEHDQAGKVTGMLLEMDQTEVLHLLEAPEALKKKVEEALIVLGSAHKSDPTLDRFASLSLNN</sequence>
<reference evidence="15 16" key="1">
    <citation type="journal article" date="2018" name="Science">
        <title>The opium poppy genome and morphinan production.</title>
        <authorList>
            <person name="Guo L."/>
            <person name="Winzer T."/>
            <person name="Yang X."/>
            <person name="Li Y."/>
            <person name="Ning Z."/>
            <person name="He Z."/>
            <person name="Teodor R."/>
            <person name="Lu Y."/>
            <person name="Bowser T.A."/>
            <person name="Graham I.A."/>
            <person name="Ye K."/>
        </authorList>
    </citation>
    <scope>NUCLEOTIDE SEQUENCE [LARGE SCALE GENOMIC DNA]</scope>
    <source>
        <strain evidence="16">cv. HN1</strain>
        <tissue evidence="15">Leaves</tissue>
    </source>
</reference>
<comment type="subcellular location">
    <subcellularLocation>
        <location evidence="2 11">Cytoplasm</location>
    </subcellularLocation>
    <subcellularLocation>
        <location evidence="1">Nucleus</location>
    </subcellularLocation>
</comment>
<accession>A0A4Y7I9G6</accession>
<evidence type="ECO:0000256" key="3">
    <source>
        <dbReference type="ARBA" id="ARBA00008557"/>
    </source>
</evidence>
<proteinExistence type="inferred from homology"/>
<dbReference type="FunFam" id="1.10.1900.10:FF:000003">
    <property type="entry name" value="Polyadenylate-binding protein"/>
    <property type="match status" value="1"/>
</dbReference>
<dbReference type="SUPFAM" id="SSF63570">
    <property type="entry name" value="PABC (PABP) domain"/>
    <property type="match status" value="1"/>
</dbReference>
<feature type="compositionally biased region" description="Polar residues" evidence="12">
    <location>
        <begin position="1"/>
        <end position="12"/>
    </location>
</feature>
<dbReference type="Gene3D" id="3.30.70.330">
    <property type="match status" value="4"/>
</dbReference>
<dbReference type="CDD" id="cd12380">
    <property type="entry name" value="RRM3_I_PABPs"/>
    <property type="match status" value="1"/>
</dbReference>
<dbReference type="OrthoDB" id="19742at2759"/>
<dbReference type="Proteomes" id="UP000316621">
    <property type="component" value="Chromosome 1"/>
</dbReference>
<name>A0A4Y7I9G6_PAPSO</name>
<evidence type="ECO:0000256" key="12">
    <source>
        <dbReference type="SAM" id="MobiDB-lite"/>
    </source>
</evidence>